<dbReference type="RefSeq" id="WP_006001548.1">
    <property type="nucleotide sequence ID" value="NZ_AAEW02000014.1"/>
</dbReference>
<dbReference type="InterPro" id="IPR053728">
    <property type="entry name" value="Alginate_Permeability_Chnl"/>
</dbReference>
<reference evidence="3" key="2">
    <citation type="submission" date="2006-05" db="EMBL/GenBank/DDBJ databases">
        <title>Sequencing of the draft genome and assembly of Desulfuromonas acetoxidans DSM 684.</title>
        <authorList>
            <consortium name="US DOE Joint Genome Institute (JGI-PGF)"/>
            <person name="Copeland A."/>
            <person name="Lucas S."/>
            <person name="Lapidus A."/>
            <person name="Barry K."/>
            <person name="Detter J.C."/>
            <person name="Glavina del Rio T."/>
            <person name="Hammon N."/>
            <person name="Israni S."/>
            <person name="Dalin E."/>
            <person name="Tice H."/>
            <person name="Bruce D."/>
            <person name="Pitluck S."/>
            <person name="Richardson P."/>
        </authorList>
    </citation>
    <scope>NUCLEOTIDE SEQUENCE [LARGE SCALE GENOMIC DNA]</scope>
    <source>
        <strain evidence="3">DSM 684</strain>
    </source>
</reference>
<dbReference type="InterPro" id="IPR025388">
    <property type="entry name" value="Alginate_export_dom"/>
</dbReference>
<keyword evidence="1" id="KW-0732">Signal</keyword>
<feature type="domain" description="Alginate export" evidence="2">
    <location>
        <begin position="36"/>
        <end position="441"/>
    </location>
</feature>
<feature type="chain" id="PRO_5004192607" description="Alginate export domain-containing protein" evidence="1">
    <location>
        <begin position="29"/>
        <end position="455"/>
    </location>
</feature>
<dbReference type="Pfam" id="PF13372">
    <property type="entry name" value="Alginate_exp"/>
    <property type="match status" value="1"/>
</dbReference>
<evidence type="ECO:0000259" key="2">
    <source>
        <dbReference type="Pfam" id="PF13372"/>
    </source>
</evidence>
<dbReference type="EMBL" id="AAEW02000014">
    <property type="protein sequence ID" value="EAT15014.1"/>
    <property type="molecule type" value="Genomic_DNA"/>
</dbReference>
<organism evidence="3 4">
    <name type="scientific">Desulfuromonas acetoxidans (strain DSM 684 / 11070)</name>
    <dbReference type="NCBI Taxonomy" id="281689"/>
    <lineage>
        <taxon>Bacteria</taxon>
        <taxon>Pseudomonadati</taxon>
        <taxon>Thermodesulfobacteriota</taxon>
        <taxon>Desulfuromonadia</taxon>
        <taxon>Desulfuromonadales</taxon>
        <taxon>Desulfuromonadaceae</taxon>
        <taxon>Desulfuromonas</taxon>
    </lineage>
</organism>
<evidence type="ECO:0000313" key="3">
    <source>
        <dbReference type="EMBL" id="EAT15014.1"/>
    </source>
</evidence>
<evidence type="ECO:0000313" key="4">
    <source>
        <dbReference type="Proteomes" id="UP000005695"/>
    </source>
</evidence>
<feature type="signal peptide" evidence="1">
    <location>
        <begin position="1"/>
        <end position="28"/>
    </location>
</feature>
<accession>Q1JXX9</accession>
<protein>
    <recommendedName>
        <fullName evidence="2">Alginate export domain-containing protein</fullName>
    </recommendedName>
</protein>
<gene>
    <name evidence="3" type="ORF">Dace_1091</name>
</gene>
<proteinExistence type="predicted"/>
<reference evidence="3" key="1">
    <citation type="submission" date="2006-05" db="EMBL/GenBank/DDBJ databases">
        <title>Annotation of the draft genome assembly of Desulfuromonas acetoxidans DSM 684.</title>
        <authorList>
            <consortium name="US DOE Joint Genome Institute (JGI-ORNL)"/>
            <person name="Larimer F."/>
            <person name="Land M."/>
            <person name="Hauser L."/>
        </authorList>
    </citation>
    <scope>NUCLEOTIDE SEQUENCE [LARGE SCALE GENOMIC DNA]</scope>
    <source>
        <strain evidence="3">DSM 684</strain>
    </source>
</reference>
<name>Q1JXX9_DESA6</name>
<dbReference type="Proteomes" id="UP000005695">
    <property type="component" value="Unassembled WGS sequence"/>
</dbReference>
<sequence length="455" mass="52723">MTRWPYVLCAAFLLMALSPLLSASEALAASPFSGYIDLRYRYEYQHHFNLKSYGEQPVKGESCDGFWLQRLRIGGRWQASDWLTLAVGMQDSRVFDSDLNSESYFYNKRVDHEKNAYEDQWELYQTYLELTPFRQHNLKLRIGRQSISYGNNRIFGPGNWGNSGSYHWDAVKLSWHKGEHFVDLLWGAHIIHEPEQFSLHHRHENYGGGFYSHVQLSHQWAIEPFYIIKYDDHGNFSGESGTDDLTCHSLGSRVTGQLGPLTLDATLVGQWGRYGNDDLRTWGGHIQLGHCFTAWPWQPTINVDYSYASGDRDPDDGTRQTFLGVFGSRDSMYGRINLFSWSNLHDAQATVSATPRKRLKLTMELHRFWLAAKQDGWSLNSSAYRDKTGHSGRHVGDEIDLFVQWRLPALRQIDREKITVRVGYSRFWPGEFTKNVADNVAADWLFAQIQYNYRF</sequence>
<dbReference type="Gene3D" id="2.40.160.100">
    <property type="match status" value="1"/>
</dbReference>
<dbReference type="AlphaFoldDB" id="Q1JXX9"/>
<keyword evidence="4" id="KW-1185">Reference proteome</keyword>
<comment type="caution">
    <text evidence="3">The sequence shown here is derived from an EMBL/GenBank/DDBJ whole genome shotgun (WGS) entry which is preliminary data.</text>
</comment>
<evidence type="ECO:0000256" key="1">
    <source>
        <dbReference type="SAM" id="SignalP"/>
    </source>
</evidence>